<keyword evidence="2" id="KW-1185">Reference proteome</keyword>
<gene>
    <name evidence="1" type="primary">Necator_chrX.g24335</name>
    <name evidence="1" type="ORF">RB195_024170</name>
</gene>
<name>A0ABR1EMB5_NECAM</name>
<proteinExistence type="predicted"/>
<sequence>MGISLVYLVYLEKPVELLFTTKLETDTEQFSTKFDDDDGPDVFVFFKETMEQFERSEPELFAGMVGNLSPQVAESLQNLIKVCEQHVRSEESKRVEQAGGYNFNPAAAKSYEFSFYNFSSPEAYVVPSAAL</sequence>
<dbReference type="EMBL" id="JAVFWL010000006">
    <property type="protein sequence ID" value="KAK6763735.1"/>
    <property type="molecule type" value="Genomic_DNA"/>
</dbReference>
<dbReference type="Proteomes" id="UP001303046">
    <property type="component" value="Unassembled WGS sequence"/>
</dbReference>
<reference evidence="1 2" key="1">
    <citation type="submission" date="2023-08" db="EMBL/GenBank/DDBJ databases">
        <title>A Necator americanus chromosomal reference genome.</title>
        <authorList>
            <person name="Ilik V."/>
            <person name="Petrzelkova K.J."/>
            <person name="Pardy F."/>
            <person name="Fuh T."/>
            <person name="Niatou-Singa F.S."/>
            <person name="Gouil Q."/>
            <person name="Baker L."/>
            <person name="Ritchie M.E."/>
            <person name="Jex A.R."/>
            <person name="Gazzola D."/>
            <person name="Li H."/>
            <person name="Toshio Fujiwara R."/>
            <person name="Zhan B."/>
            <person name="Aroian R.V."/>
            <person name="Pafco B."/>
            <person name="Schwarz E.M."/>
        </authorList>
    </citation>
    <scope>NUCLEOTIDE SEQUENCE [LARGE SCALE GENOMIC DNA]</scope>
    <source>
        <strain evidence="1 2">Aroian</strain>
        <tissue evidence="1">Whole animal</tissue>
    </source>
</reference>
<organism evidence="1 2">
    <name type="scientific">Necator americanus</name>
    <name type="common">Human hookworm</name>
    <dbReference type="NCBI Taxonomy" id="51031"/>
    <lineage>
        <taxon>Eukaryota</taxon>
        <taxon>Metazoa</taxon>
        <taxon>Ecdysozoa</taxon>
        <taxon>Nematoda</taxon>
        <taxon>Chromadorea</taxon>
        <taxon>Rhabditida</taxon>
        <taxon>Rhabditina</taxon>
        <taxon>Rhabditomorpha</taxon>
        <taxon>Strongyloidea</taxon>
        <taxon>Ancylostomatidae</taxon>
        <taxon>Bunostominae</taxon>
        <taxon>Necator</taxon>
    </lineage>
</organism>
<accession>A0ABR1EMB5</accession>
<evidence type="ECO:0000313" key="2">
    <source>
        <dbReference type="Proteomes" id="UP001303046"/>
    </source>
</evidence>
<evidence type="ECO:0000313" key="1">
    <source>
        <dbReference type="EMBL" id="KAK6763735.1"/>
    </source>
</evidence>
<comment type="caution">
    <text evidence="1">The sequence shown here is derived from an EMBL/GenBank/DDBJ whole genome shotgun (WGS) entry which is preliminary data.</text>
</comment>
<protein>
    <submittedName>
        <fullName evidence="1">Uncharacterized protein</fullName>
    </submittedName>
</protein>